<name>A0AAI8L2I3_9ACTN</name>
<dbReference type="KEGG" id="sge:DWG14_04539"/>
<proteinExistence type="predicted"/>
<keyword evidence="1" id="KW-1133">Transmembrane helix</keyword>
<reference evidence="2 3" key="1">
    <citation type="submission" date="2018-09" db="EMBL/GenBank/DDBJ databases">
        <title>Production of Trimethoprim by Streptomyces sp. 3E-1.</title>
        <authorList>
            <person name="Kang H.J."/>
            <person name="Kim S.B."/>
        </authorList>
    </citation>
    <scope>NUCLEOTIDE SEQUENCE [LARGE SCALE GENOMIC DNA]</scope>
    <source>
        <strain evidence="2 3">3E-1</strain>
    </source>
</reference>
<keyword evidence="1" id="KW-0472">Membrane</keyword>
<dbReference type="AlphaFoldDB" id="A0AAI8L2I3"/>
<feature type="transmembrane region" description="Helical" evidence="1">
    <location>
        <begin position="232"/>
        <end position="250"/>
    </location>
</feature>
<protein>
    <recommendedName>
        <fullName evidence="4">ABC transporter</fullName>
    </recommendedName>
</protein>
<evidence type="ECO:0000313" key="2">
    <source>
        <dbReference type="EMBL" id="AYC40276.1"/>
    </source>
</evidence>
<dbReference type="Proteomes" id="UP000265765">
    <property type="component" value="Chromosome"/>
</dbReference>
<feature type="transmembrane region" description="Helical" evidence="1">
    <location>
        <begin position="194"/>
        <end position="212"/>
    </location>
</feature>
<evidence type="ECO:0000256" key="1">
    <source>
        <dbReference type="SAM" id="Phobius"/>
    </source>
</evidence>
<feature type="transmembrane region" description="Helical" evidence="1">
    <location>
        <begin position="135"/>
        <end position="155"/>
    </location>
</feature>
<evidence type="ECO:0000313" key="3">
    <source>
        <dbReference type="Proteomes" id="UP000265765"/>
    </source>
</evidence>
<feature type="transmembrane region" description="Helical" evidence="1">
    <location>
        <begin position="94"/>
        <end position="114"/>
    </location>
</feature>
<feature type="transmembrane region" description="Helical" evidence="1">
    <location>
        <begin position="64"/>
        <end position="82"/>
    </location>
</feature>
<feature type="transmembrane region" description="Helical" evidence="1">
    <location>
        <begin position="167"/>
        <end position="187"/>
    </location>
</feature>
<evidence type="ECO:0008006" key="4">
    <source>
        <dbReference type="Google" id="ProtNLM"/>
    </source>
</evidence>
<sequence>MVEGGGQRSGVSRGLVLLAGRRPTWRRGRVGRGIAAVEGAGVVEVGRRRSGVSRGLVVAVGRTVPWRVVGVGAVVGLLVVWLPRLLGGRPDAWLGLNLLRAAALVFALGLAFLLDDPARRLTTPVPTRRWARTGLRVALVTPVAAVWWTAALLLVPAQSRPPVGPVTLEAGATAALALAAACVVVRFTEEPEPGASVAAGLLTLALLAPALIPSRWDLFVPVGDPAWAAAHVRWAAVLTAAVMTAVLCAPEPVRSLRSLRAAS</sequence>
<dbReference type="EMBL" id="CP032427">
    <property type="protein sequence ID" value="AYC40276.1"/>
    <property type="molecule type" value="Genomic_DNA"/>
</dbReference>
<organism evidence="2 3">
    <name type="scientific">Streptomyces griseorubiginosus</name>
    <dbReference type="NCBI Taxonomy" id="67304"/>
    <lineage>
        <taxon>Bacteria</taxon>
        <taxon>Bacillati</taxon>
        <taxon>Actinomycetota</taxon>
        <taxon>Actinomycetes</taxon>
        <taxon>Kitasatosporales</taxon>
        <taxon>Streptomycetaceae</taxon>
        <taxon>Streptomyces</taxon>
    </lineage>
</organism>
<gene>
    <name evidence="2" type="ORF">DWG14_04539</name>
</gene>
<keyword evidence="1" id="KW-0812">Transmembrane</keyword>
<accession>A0AAI8L2I3</accession>